<accession>A0A2B5BKT4</accession>
<protein>
    <submittedName>
        <fullName evidence="3">DNA-binding protein</fullName>
    </submittedName>
</protein>
<dbReference type="InterPro" id="IPR040285">
    <property type="entry name" value="ProX/PRXD1"/>
</dbReference>
<reference evidence="3 4" key="1">
    <citation type="submission" date="2017-09" db="EMBL/GenBank/DDBJ databases">
        <title>Large-scale bioinformatics analysis of Bacillus genomes uncovers conserved roles of natural products in bacterial physiology.</title>
        <authorList>
            <consortium name="Agbiome Team Llc"/>
            <person name="Bleich R.M."/>
            <person name="Grubbs K.J."/>
            <person name="Santa Maria K.C."/>
            <person name="Allen S.E."/>
            <person name="Farag S."/>
            <person name="Shank E.A."/>
            <person name="Bowers A."/>
        </authorList>
    </citation>
    <scope>NUCLEOTIDE SEQUENCE [LARGE SCALE GENOMIC DNA]</scope>
    <source>
        <strain evidence="3 4">AFS094862</strain>
    </source>
</reference>
<evidence type="ECO:0000313" key="3">
    <source>
        <dbReference type="EMBL" id="PGG81804.1"/>
    </source>
</evidence>
<gene>
    <name evidence="3" type="ORF">CON73_28530</name>
</gene>
<dbReference type="CDD" id="cd04332">
    <property type="entry name" value="YbaK_like"/>
    <property type="match status" value="1"/>
</dbReference>
<dbReference type="Proteomes" id="UP000225320">
    <property type="component" value="Unassembled WGS sequence"/>
</dbReference>
<proteinExistence type="inferred from homology"/>
<feature type="domain" description="YbaK/aminoacyl-tRNA synthetase-associated" evidence="2">
    <location>
        <begin position="44"/>
        <end position="142"/>
    </location>
</feature>
<sequence length="158" mass="18237">MYNHVIQLLDQANISYQQYKHEPNLDYETDREIRKRFNLEGVPSKSLFLKDKAGHNYVLVTIEGEKLDSKSMKELIGKRVSICSSEELVEKTSCVPGCVAPFGYQDEVTLIIDKKIYNYNKFLLSPGVPELTIEIHTEDINKILNIVKNNILIYENNQ</sequence>
<comment type="caution">
    <text evidence="3">The sequence shown here is derived from an EMBL/GenBank/DDBJ whole genome shotgun (WGS) entry which is preliminary data.</text>
</comment>
<dbReference type="InterPro" id="IPR007214">
    <property type="entry name" value="YbaK/aa-tRNA-synth-assoc-dom"/>
</dbReference>
<name>A0A2B5BKT4_9BACI</name>
<keyword evidence="3" id="KW-0238">DNA-binding</keyword>
<evidence type="ECO:0000259" key="2">
    <source>
        <dbReference type="Pfam" id="PF04073"/>
    </source>
</evidence>
<organism evidence="3 4">
    <name type="scientific">Bacillus toyonensis</name>
    <dbReference type="NCBI Taxonomy" id="155322"/>
    <lineage>
        <taxon>Bacteria</taxon>
        <taxon>Bacillati</taxon>
        <taxon>Bacillota</taxon>
        <taxon>Bacilli</taxon>
        <taxon>Bacillales</taxon>
        <taxon>Bacillaceae</taxon>
        <taxon>Bacillus</taxon>
        <taxon>Bacillus cereus group</taxon>
    </lineage>
</organism>
<comment type="similarity">
    <text evidence="1">Belongs to the PRORSD1 family.</text>
</comment>
<dbReference type="GO" id="GO:0002161">
    <property type="term" value="F:aminoacyl-tRNA deacylase activity"/>
    <property type="evidence" value="ECO:0007669"/>
    <property type="project" value="InterPro"/>
</dbReference>
<dbReference type="PANTHER" id="PTHR31423:SF3">
    <property type="entry name" value="PROLYL-TRNA SYNTHETASE ASSOCIATED DOMAIN-CONTAINING PROTEIN 1-RELATED"/>
    <property type="match status" value="1"/>
</dbReference>
<dbReference type="Gene3D" id="3.90.960.10">
    <property type="entry name" value="YbaK/aminoacyl-tRNA synthetase-associated domain"/>
    <property type="match status" value="1"/>
</dbReference>
<dbReference type="GO" id="GO:0003677">
    <property type="term" value="F:DNA binding"/>
    <property type="evidence" value="ECO:0007669"/>
    <property type="project" value="UniProtKB-KW"/>
</dbReference>
<dbReference type="RefSeq" id="WP_098072198.1">
    <property type="nucleotide sequence ID" value="NZ_JBALMW010000519.1"/>
</dbReference>
<dbReference type="SUPFAM" id="SSF55826">
    <property type="entry name" value="YbaK/ProRS associated domain"/>
    <property type="match status" value="1"/>
</dbReference>
<evidence type="ECO:0000256" key="1">
    <source>
        <dbReference type="ARBA" id="ARBA00010201"/>
    </source>
</evidence>
<dbReference type="InterPro" id="IPR036754">
    <property type="entry name" value="YbaK/aa-tRNA-synt-asso_dom_sf"/>
</dbReference>
<evidence type="ECO:0000313" key="4">
    <source>
        <dbReference type="Proteomes" id="UP000225320"/>
    </source>
</evidence>
<dbReference type="Pfam" id="PF04073">
    <property type="entry name" value="tRNA_edit"/>
    <property type="match status" value="1"/>
</dbReference>
<dbReference type="EMBL" id="NVOI01000139">
    <property type="protein sequence ID" value="PGG81804.1"/>
    <property type="molecule type" value="Genomic_DNA"/>
</dbReference>
<dbReference type="PANTHER" id="PTHR31423">
    <property type="entry name" value="YBAK DOMAIN-CONTAINING PROTEIN"/>
    <property type="match status" value="1"/>
</dbReference>
<dbReference type="AlphaFoldDB" id="A0A2B5BKT4"/>